<protein>
    <submittedName>
        <fullName evidence="1">Uncharacterized protein</fullName>
    </submittedName>
</protein>
<evidence type="ECO:0000313" key="1">
    <source>
        <dbReference type="EMBL" id="EXB04085.1"/>
    </source>
</evidence>
<dbReference type="Proteomes" id="UP000020595">
    <property type="component" value="Unassembled WGS sequence"/>
</dbReference>
<evidence type="ECO:0000313" key="2">
    <source>
        <dbReference type="Proteomes" id="UP000020595"/>
    </source>
</evidence>
<comment type="caution">
    <text evidence="1">The sequence shown here is derived from an EMBL/GenBank/DDBJ whole genome shotgun (WGS) entry which is preliminary data.</text>
</comment>
<dbReference type="AlphaFoldDB" id="A0A009HM71"/>
<name>A0A009HM71_ACIB9</name>
<sequence length="114" mass="13035">MKDMMGNGFIANAEAFTLATQIYVRMRRVTGRVIDAMYVVQNKDYAKYVIALALEAEDDELKRCVERLMVLTDSIPEQSQKEMTVSIQTSEESEITAEDIYRAQVPHHYIGALR</sequence>
<reference evidence="1 2" key="1">
    <citation type="submission" date="2014-02" db="EMBL/GenBank/DDBJ databases">
        <title>Comparative genomics and transcriptomics to identify genetic mechanisms underlying the emergence of carbapenem resistant Acinetobacter baumannii (CRAb).</title>
        <authorList>
            <person name="Harris A.D."/>
            <person name="Johnson K.J."/>
            <person name="George J."/>
            <person name="Shefchek K."/>
            <person name="Daugherty S.C."/>
            <person name="Parankush S."/>
            <person name="Sadzewicz L."/>
            <person name="Tallon L."/>
            <person name="Sengamalay N."/>
            <person name="Hazen T.H."/>
            <person name="Rasko D.A."/>
        </authorList>
    </citation>
    <scope>NUCLEOTIDE SEQUENCE [LARGE SCALE GENOMIC DNA]</scope>
    <source>
        <strain evidence="1 2">1295743</strain>
    </source>
</reference>
<gene>
    <name evidence="1" type="ORF">J512_3481</name>
</gene>
<proteinExistence type="predicted"/>
<organism evidence="1 2">
    <name type="scientific">Acinetobacter baumannii (strain 1295743)</name>
    <dbReference type="NCBI Taxonomy" id="1310613"/>
    <lineage>
        <taxon>Bacteria</taxon>
        <taxon>Pseudomonadati</taxon>
        <taxon>Pseudomonadota</taxon>
        <taxon>Gammaproteobacteria</taxon>
        <taxon>Moraxellales</taxon>
        <taxon>Moraxellaceae</taxon>
        <taxon>Acinetobacter</taxon>
        <taxon>Acinetobacter calcoaceticus/baumannii complex</taxon>
    </lineage>
</organism>
<accession>A0A009HM71</accession>
<dbReference type="PATRIC" id="fig|1310613.3.peg.3341"/>
<dbReference type="RefSeq" id="WP_000654265.1">
    <property type="nucleotide sequence ID" value="NZ_JEWH01000061.1"/>
</dbReference>
<dbReference type="EMBL" id="JEWH01000061">
    <property type="protein sequence ID" value="EXB04085.1"/>
    <property type="molecule type" value="Genomic_DNA"/>
</dbReference>